<organism evidence="1">
    <name type="scientific">Thermogemmatispora argillosa</name>
    <dbReference type="NCBI Taxonomy" id="2045280"/>
    <lineage>
        <taxon>Bacteria</taxon>
        <taxon>Bacillati</taxon>
        <taxon>Chloroflexota</taxon>
        <taxon>Ktedonobacteria</taxon>
        <taxon>Thermogemmatisporales</taxon>
        <taxon>Thermogemmatisporaceae</taxon>
        <taxon>Thermogemmatispora</taxon>
    </lineage>
</organism>
<reference evidence="1" key="1">
    <citation type="submission" date="2018-12" db="EMBL/GenBank/DDBJ databases">
        <title>Novel natural products biosynthetic potential of the class Ktedonobacteria.</title>
        <authorList>
            <person name="Zheng Y."/>
            <person name="Saitou A."/>
            <person name="Wang C.M."/>
            <person name="Toyoda A."/>
            <person name="Minakuchi Y."/>
            <person name="Sekiguchi Y."/>
            <person name="Ueda K."/>
            <person name="Takano H."/>
            <person name="Sakai Y."/>
            <person name="Yokota A."/>
            <person name="Yabe S."/>
        </authorList>
    </citation>
    <scope>NUCLEOTIDE SEQUENCE</scope>
    <source>
        <strain evidence="1">A3-2</strain>
    </source>
</reference>
<protein>
    <recommendedName>
        <fullName evidence="2">MalT-like TPR region domain-containing protein</fullName>
    </recommendedName>
</protein>
<gene>
    <name evidence="1" type="ORF">KTA_40910</name>
</gene>
<evidence type="ECO:0008006" key="2">
    <source>
        <dbReference type="Google" id="ProtNLM"/>
    </source>
</evidence>
<sequence length="243" mass="27737">MLIQAHWMLAYLAWNHLDSSGRFLHLRAALQISRRLGDASLLLALLSYQMNTFTHARQPDRALLLLQEATRVEKNASPLARTLLLSSAALAYAQQGRTRETQTALEHLQEQQAQTSEEDPLLTVIEGRPFLPEAKAYLELAQGLHAQGRPDPRLLERAWNVLTALPWETLSLRVQVETLNWQARLALTEEDLERCALCLLQAAQQARVLQSGRRLQELRATWQAAKELWPYERRLLELADVLL</sequence>
<dbReference type="AlphaFoldDB" id="A0A455T8U7"/>
<dbReference type="EMBL" id="AP019377">
    <property type="protein sequence ID" value="BBH95892.1"/>
    <property type="molecule type" value="Genomic_DNA"/>
</dbReference>
<name>A0A455T8U7_9CHLR</name>
<evidence type="ECO:0000313" key="1">
    <source>
        <dbReference type="EMBL" id="BBH95892.1"/>
    </source>
</evidence>
<accession>A0A455T8U7</accession>
<proteinExistence type="predicted"/>